<sequence>EQRARLDAARARRAVRGRVHDIAALRGRVPQPAVDARIPRVGDAVDAPPAAGGARHPDGHRLRGVGGDRRARHRRGRHLRVRRACHGGPRRAAAGPGRRDRRAEAGRL</sequence>
<evidence type="ECO:0000313" key="2">
    <source>
        <dbReference type="EMBL" id="CAA9520374.1"/>
    </source>
</evidence>
<proteinExistence type="predicted"/>
<feature type="compositionally biased region" description="Basic and acidic residues" evidence="1">
    <location>
        <begin position="55"/>
        <end position="69"/>
    </location>
</feature>
<feature type="non-terminal residue" evidence="2">
    <location>
        <position position="108"/>
    </location>
</feature>
<feature type="compositionally biased region" description="Basic residues" evidence="1">
    <location>
        <begin position="70"/>
        <end position="89"/>
    </location>
</feature>
<dbReference type="EMBL" id="CADCVX010000397">
    <property type="protein sequence ID" value="CAA9520374.1"/>
    <property type="molecule type" value="Genomic_DNA"/>
</dbReference>
<dbReference type="AlphaFoldDB" id="A0A6J4TD91"/>
<protein>
    <submittedName>
        <fullName evidence="2">Small multidrug resistance family (SMR) protein</fullName>
    </submittedName>
</protein>
<reference evidence="2" key="1">
    <citation type="submission" date="2020-02" db="EMBL/GenBank/DDBJ databases">
        <authorList>
            <person name="Meier V. D."/>
        </authorList>
    </citation>
    <scope>NUCLEOTIDE SEQUENCE</scope>
    <source>
        <strain evidence="2">AVDCRST_MAG91</strain>
    </source>
</reference>
<feature type="region of interest" description="Disordered" evidence="1">
    <location>
        <begin position="36"/>
        <end position="108"/>
    </location>
</feature>
<gene>
    <name evidence="2" type="ORF">AVDCRST_MAG91-2160</name>
</gene>
<feature type="compositionally biased region" description="Basic and acidic residues" evidence="1">
    <location>
        <begin position="97"/>
        <end position="108"/>
    </location>
</feature>
<feature type="compositionally biased region" description="Low complexity" evidence="1">
    <location>
        <begin position="39"/>
        <end position="54"/>
    </location>
</feature>
<organism evidence="2">
    <name type="scientific">uncultured Sphingomonadaceae bacterium</name>
    <dbReference type="NCBI Taxonomy" id="169976"/>
    <lineage>
        <taxon>Bacteria</taxon>
        <taxon>Pseudomonadati</taxon>
        <taxon>Pseudomonadota</taxon>
        <taxon>Alphaproteobacteria</taxon>
        <taxon>Sphingomonadales</taxon>
        <taxon>Sphingomonadaceae</taxon>
        <taxon>environmental samples</taxon>
    </lineage>
</organism>
<feature type="non-terminal residue" evidence="2">
    <location>
        <position position="1"/>
    </location>
</feature>
<accession>A0A6J4TD91</accession>
<name>A0A6J4TD91_9SPHN</name>
<evidence type="ECO:0000256" key="1">
    <source>
        <dbReference type="SAM" id="MobiDB-lite"/>
    </source>
</evidence>